<dbReference type="Pfam" id="PF03629">
    <property type="entry name" value="SASA"/>
    <property type="match status" value="1"/>
</dbReference>
<reference evidence="3" key="1">
    <citation type="submission" date="2020-06" db="EMBL/GenBank/DDBJ databases">
        <authorList>
            <consortium name="Plant Systems Biology data submission"/>
        </authorList>
    </citation>
    <scope>NUCLEOTIDE SEQUENCE</scope>
    <source>
        <strain evidence="3">D6</strain>
    </source>
</reference>
<comment type="caution">
    <text evidence="3">The sequence shown here is derived from an EMBL/GenBank/DDBJ whole genome shotgun (WGS) entry which is preliminary data.</text>
</comment>
<protein>
    <recommendedName>
        <fullName evidence="2">Sialate O-acetylesterase domain-containing protein</fullName>
    </recommendedName>
</protein>
<name>A0A9N8E5V3_9STRA</name>
<sequence length="371" mass="42296">MESLPVKVYILAGQSNMQGQAQLSTLPYLAMDPQTADLLPKIQTVKDGTTLFRTLDNVWISAIGFDRADDQEERHGKLSVGFGANRQKLGPELFFGVRMQELLAVADNKQQQQQPILLIKTAWGGKSLHTDFRPPSSVTQQEQQAGKYYNMMIAHVRRVLDDISRIIPTYNPQQGYHLAGFVWFQGWNDVVDRTVYPNRHKPGGYDEYGRLLSLFIQDVRNDLDTPSLPFVIGVMGVHGASIDDNHLHARFRRAMEIPLKDQNMKRVIAVRTEVFWDEEIAALDGKWGEAQDKIRQWQQNNKELCETMSQEEQQQTMDALKDETISPEELQLLSMAKSNAGYHYFGSAKFFCRVGIAFAEALVREEDEEKS</sequence>
<dbReference type="Gene3D" id="3.40.50.1110">
    <property type="entry name" value="SGNH hydrolase"/>
    <property type="match status" value="1"/>
</dbReference>
<dbReference type="AlphaFoldDB" id="A0A9N8E5V3"/>
<dbReference type="Proteomes" id="UP001153069">
    <property type="component" value="Unassembled WGS sequence"/>
</dbReference>
<dbReference type="OrthoDB" id="43075at2759"/>
<accession>A0A9N8E5V3</accession>
<dbReference type="GO" id="GO:0016787">
    <property type="term" value="F:hydrolase activity"/>
    <property type="evidence" value="ECO:0007669"/>
    <property type="project" value="UniProtKB-KW"/>
</dbReference>
<evidence type="ECO:0000313" key="3">
    <source>
        <dbReference type="EMBL" id="CAB9513136.1"/>
    </source>
</evidence>
<evidence type="ECO:0000313" key="4">
    <source>
        <dbReference type="Proteomes" id="UP001153069"/>
    </source>
</evidence>
<dbReference type="SUPFAM" id="SSF52266">
    <property type="entry name" value="SGNH hydrolase"/>
    <property type="match status" value="1"/>
</dbReference>
<dbReference type="EMBL" id="CAICTM010000572">
    <property type="protein sequence ID" value="CAB9513136.1"/>
    <property type="molecule type" value="Genomic_DNA"/>
</dbReference>
<keyword evidence="1" id="KW-0378">Hydrolase</keyword>
<organism evidence="3 4">
    <name type="scientific">Seminavis robusta</name>
    <dbReference type="NCBI Taxonomy" id="568900"/>
    <lineage>
        <taxon>Eukaryota</taxon>
        <taxon>Sar</taxon>
        <taxon>Stramenopiles</taxon>
        <taxon>Ochrophyta</taxon>
        <taxon>Bacillariophyta</taxon>
        <taxon>Bacillariophyceae</taxon>
        <taxon>Bacillariophycidae</taxon>
        <taxon>Naviculales</taxon>
        <taxon>Naviculaceae</taxon>
        <taxon>Seminavis</taxon>
    </lineage>
</organism>
<feature type="domain" description="Sialate O-acetylesterase" evidence="2">
    <location>
        <begin position="6"/>
        <end position="264"/>
    </location>
</feature>
<keyword evidence="4" id="KW-1185">Reference proteome</keyword>
<evidence type="ECO:0000259" key="2">
    <source>
        <dbReference type="Pfam" id="PF03629"/>
    </source>
</evidence>
<gene>
    <name evidence="3" type="ORF">SEMRO_573_G169070.1</name>
</gene>
<dbReference type="InterPro" id="IPR005181">
    <property type="entry name" value="SASA"/>
</dbReference>
<dbReference type="PANTHER" id="PTHR31988:SF19">
    <property type="entry name" value="9-O-ACETYL-N-ACETYLNEURAMINIC ACID DEACETYLASE-RELATED"/>
    <property type="match status" value="1"/>
</dbReference>
<evidence type="ECO:0000256" key="1">
    <source>
        <dbReference type="ARBA" id="ARBA00022801"/>
    </source>
</evidence>
<proteinExistence type="predicted"/>
<dbReference type="PANTHER" id="PTHR31988">
    <property type="entry name" value="ESTERASE, PUTATIVE (DUF303)-RELATED"/>
    <property type="match status" value="1"/>
</dbReference>
<dbReference type="InterPro" id="IPR036514">
    <property type="entry name" value="SGNH_hydro_sf"/>
</dbReference>
<dbReference type="InterPro" id="IPR052940">
    <property type="entry name" value="Carb_Esterase_6"/>
</dbReference>